<evidence type="ECO:0000259" key="1">
    <source>
        <dbReference type="Pfam" id="PF12697"/>
    </source>
</evidence>
<dbReference type="Proteomes" id="UP000000466">
    <property type="component" value="Chromosome"/>
</dbReference>
<organism evidence="2 3">
    <name type="scientific">Simiduia agarivorans (strain DSM 21679 / JCM 13881 / BCRC 17597 / SA1)</name>
    <dbReference type="NCBI Taxonomy" id="1117647"/>
    <lineage>
        <taxon>Bacteria</taxon>
        <taxon>Pseudomonadati</taxon>
        <taxon>Pseudomonadota</taxon>
        <taxon>Gammaproteobacteria</taxon>
        <taxon>Cellvibrionales</taxon>
        <taxon>Cellvibrionaceae</taxon>
        <taxon>Simiduia</taxon>
    </lineage>
</organism>
<dbReference type="InterPro" id="IPR000073">
    <property type="entry name" value="AB_hydrolase_1"/>
</dbReference>
<dbReference type="Gene3D" id="3.40.50.1820">
    <property type="entry name" value="alpha/beta hydrolase"/>
    <property type="match status" value="1"/>
</dbReference>
<reference evidence="2 3" key="1">
    <citation type="journal article" date="2013" name="Genome Announc.">
        <title>Complete genome sequence of Simiduia agarivorans SA1(T), a marine bacterium able to degrade a variety of polysaccharides.</title>
        <authorList>
            <person name="Lin S.Y."/>
            <person name="Shieh W.Y."/>
            <person name="Chen J.S."/>
            <person name="Tang S.L."/>
        </authorList>
    </citation>
    <scope>NUCLEOTIDE SEQUENCE [LARGE SCALE GENOMIC DNA]</scope>
    <source>
        <strain evidence="3">DSM 21679 / JCM 13881 / BCRC 17597 / SA1</strain>
    </source>
</reference>
<sequence>MIQLLHRGSSDAPLWLAIHGWGFDHCCWQPLVQSLQAQGADLNLFVVDLPGFGADQIAQASNAGAWIDTALGFLSVWIAQQGRPVNLLGWSLGGQLAIRLALRSEHVDSVVCVATNPQFVQQKNWPCAMDAAVYRQFCDAFSANPEITLKRFAGLVAEGAALNRKALMSFLARSLDAADAGHALSALKELDDRHRLSALSSAHWLLGARDGLVPVALADTFPASIAVEVIEGAGHALPFTHPDRIARVLQAPTEAAG</sequence>
<evidence type="ECO:0000313" key="2">
    <source>
        <dbReference type="EMBL" id="AFU99176.1"/>
    </source>
</evidence>
<dbReference type="EMBL" id="CP003746">
    <property type="protein sequence ID" value="AFU99176.1"/>
    <property type="molecule type" value="Genomic_DNA"/>
</dbReference>
<dbReference type="STRING" id="1117647.M5M_09975"/>
<dbReference type="Pfam" id="PF12697">
    <property type="entry name" value="Abhydrolase_6"/>
    <property type="match status" value="1"/>
</dbReference>
<dbReference type="PANTHER" id="PTHR43798:SF33">
    <property type="entry name" value="HYDROLASE, PUTATIVE (AFU_ORTHOLOGUE AFUA_2G14860)-RELATED"/>
    <property type="match status" value="1"/>
</dbReference>
<evidence type="ECO:0000313" key="3">
    <source>
        <dbReference type="Proteomes" id="UP000000466"/>
    </source>
</evidence>
<dbReference type="PANTHER" id="PTHR43798">
    <property type="entry name" value="MONOACYLGLYCEROL LIPASE"/>
    <property type="match status" value="1"/>
</dbReference>
<gene>
    <name evidence="2" type="ordered locus">M5M_09975</name>
</gene>
<dbReference type="AlphaFoldDB" id="K4KJM5"/>
<dbReference type="KEGG" id="saga:M5M_09975"/>
<name>K4KJM5_SIMAS</name>
<dbReference type="InterPro" id="IPR050266">
    <property type="entry name" value="AB_hydrolase_sf"/>
</dbReference>
<keyword evidence="3" id="KW-1185">Reference proteome</keyword>
<dbReference type="eggNOG" id="COG0596">
    <property type="taxonomic scope" value="Bacteria"/>
</dbReference>
<accession>K4KJM5</accession>
<protein>
    <submittedName>
        <fullName evidence="2">Biotin synthesis protein bioH</fullName>
    </submittedName>
</protein>
<dbReference type="InterPro" id="IPR029058">
    <property type="entry name" value="AB_hydrolase_fold"/>
</dbReference>
<proteinExistence type="predicted"/>
<dbReference type="GO" id="GO:0016020">
    <property type="term" value="C:membrane"/>
    <property type="evidence" value="ECO:0007669"/>
    <property type="project" value="TreeGrafter"/>
</dbReference>
<dbReference type="HOGENOM" id="CLU_020336_12_2_6"/>
<feature type="domain" description="AB hydrolase-1" evidence="1">
    <location>
        <begin position="18"/>
        <end position="247"/>
    </location>
</feature>
<dbReference type="SUPFAM" id="SSF53474">
    <property type="entry name" value="alpha/beta-Hydrolases"/>
    <property type="match status" value="1"/>
</dbReference>
<dbReference type="OrthoDB" id="9780744at2"/>
<dbReference type="RefSeq" id="WP_015047340.1">
    <property type="nucleotide sequence ID" value="NC_018868.3"/>
</dbReference>